<dbReference type="InterPro" id="IPR036388">
    <property type="entry name" value="WH-like_DNA-bd_sf"/>
</dbReference>
<name>A0A072NGA7_SCHAZ</name>
<dbReference type="OrthoDB" id="9898173at2"/>
<dbReference type="Proteomes" id="UP000027936">
    <property type="component" value="Unassembled WGS sequence"/>
</dbReference>
<dbReference type="RefSeq" id="WP_035198504.1">
    <property type="nucleotide sequence ID" value="NZ_JJRY01000030.1"/>
</dbReference>
<gene>
    <name evidence="1" type="ORF">M670_04524</name>
</gene>
<reference evidence="1 2" key="1">
    <citation type="submission" date="2014-04" db="EMBL/GenBank/DDBJ databases">
        <title>Draft genome sequence of Bacillus azotoformans MEV2011, a (co-) denitrifying strain unable to grow in the presence of oxygen.</title>
        <authorList>
            <person name="Nielsen M."/>
            <person name="Schreiber L."/>
            <person name="Finster K."/>
            <person name="Schramm A."/>
        </authorList>
    </citation>
    <scope>NUCLEOTIDE SEQUENCE [LARGE SCALE GENOMIC DNA]</scope>
    <source>
        <strain evidence="1 2">MEV2011</strain>
    </source>
</reference>
<dbReference type="EMBL" id="JJRY01000030">
    <property type="protein sequence ID" value="KEF36287.1"/>
    <property type="molecule type" value="Genomic_DNA"/>
</dbReference>
<dbReference type="PATRIC" id="fig|1348973.3.peg.4392"/>
<accession>A0A072NGA7</accession>
<dbReference type="AlphaFoldDB" id="A0A072NGA7"/>
<sequence length="76" mass="8876">MQFLMQKRQFAKELEISSSTVNSFINDGLPILKPTHEVTLIDLKEAEQWLSQQTNPKRRKLRGVVTKLIMSKSYKK</sequence>
<organism evidence="1 2">
    <name type="scientific">Schinkia azotoformans MEV2011</name>
    <dbReference type="NCBI Taxonomy" id="1348973"/>
    <lineage>
        <taxon>Bacteria</taxon>
        <taxon>Bacillati</taxon>
        <taxon>Bacillota</taxon>
        <taxon>Bacilli</taxon>
        <taxon>Bacillales</taxon>
        <taxon>Bacillaceae</taxon>
        <taxon>Calidifontibacillus/Schinkia group</taxon>
        <taxon>Schinkia</taxon>
    </lineage>
</organism>
<comment type="caution">
    <text evidence="1">The sequence shown here is derived from an EMBL/GenBank/DDBJ whole genome shotgun (WGS) entry which is preliminary data.</text>
</comment>
<protein>
    <submittedName>
        <fullName evidence="1">Uncharacterized protein</fullName>
    </submittedName>
</protein>
<proteinExistence type="predicted"/>
<evidence type="ECO:0000313" key="1">
    <source>
        <dbReference type="EMBL" id="KEF36287.1"/>
    </source>
</evidence>
<dbReference type="Gene3D" id="1.10.10.10">
    <property type="entry name" value="Winged helix-like DNA-binding domain superfamily/Winged helix DNA-binding domain"/>
    <property type="match status" value="1"/>
</dbReference>
<evidence type="ECO:0000313" key="2">
    <source>
        <dbReference type="Proteomes" id="UP000027936"/>
    </source>
</evidence>